<sequence>MIAFIKRLFSKRKKNTFVDLSGKARSDEEYNRIRQAQQEEAMRILGKISSQGKDSLSPDEKEFLEKFSRSNYAR</sequence>
<evidence type="ECO:0000259" key="1">
    <source>
        <dbReference type="Pfam" id="PF20216"/>
    </source>
</evidence>
<proteinExistence type="predicted"/>
<comment type="caution">
    <text evidence="2">The sequence shown here is derived from an EMBL/GenBank/DDBJ whole genome shotgun (WGS) entry which is preliminary data.</text>
</comment>
<reference evidence="2" key="1">
    <citation type="submission" date="2020-10" db="EMBL/GenBank/DDBJ databases">
        <authorList>
            <person name="Gilroy R."/>
        </authorList>
    </citation>
    <scope>NUCLEOTIDE SEQUENCE</scope>
    <source>
        <strain evidence="2">2889</strain>
    </source>
</reference>
<evidence type="ECO:0000313" key="3">
    <source>
        <dbReference type="Proteomes" id="UP000823612"/>
    </source>
</evidence>
<dbReference type="InterPro" id="IPR046483">
    <property type="entry name" value="DUF6576"/>
</dbReference>
<dbReference type="EMBL" id="JADIMZ010000028">
    <property type="protein sequence ID" value="MBO8432047.1"/>
    <property type="molecule type" value="Genomic_DNA"/>
</dbReference>
<feature type="domain" description="DUF6576" evidence="1">
    <location>
        <begin position="27"/>
        <end position="70"/>
    </location>
</feature>
<evidence type="ECO:0000313" key="2">
    <source>
        <dbReference type="EMBL" id="MBO8432047.1"/>
    </source>
</evidence>
<gene>
    <name evidence="2" type="ORF">IAB08_01975</name>
</gene>
<dbReference type="AlphaFoldDB" id="A0A9D9DQ75"/>
<protein>
    <recommendedName>
        <fullName evidence="1">DUF6576 domain-containing protein</fullName>
    </recommendedName>
</protein>
<dbReference type="Pfam" id="PF20216">
    <property type="entry name" value="DUF6576"/>
    <property type="match status" value="1"/>
</dbReference>
<organism evidence="2 3">
    <name type="scientific">Candidatus Pullibacteroides excrementavium</name>
    <dbReference type="NCBI Taxonomy" id="2840905"/>
    <lineage>
        <taxon>Bacteria</taxon>
        <taxon>Pseudomonadati</taxon>
        <taxon>Bacteroidota</taxon>
        <taxon>Bacteroidia</taxon>
        <taxon>Bacteroidales</taxon>
        <taxon>Candidatus Pullibacteroides</taxon>
    </lineage>
</organism>
<dbReference type="Proteomes" id="UP000823612">
    <property type="component" value="Unassembled WGS sequence"/>
</dbReference>
<accession>A0A9D9DQ75</accession>
<reference evidence="2" key="2">
    <citation type="journal article" date="2021" name="PeerJ">
        <title>Extensive microbial diversity within the chicken gut microbiome revealed by metagenomics and culture.</title>
        <authorList>
            <person name="Gilroy R."/>
            <person name="Ravi A."/>
            <person name="Getino M."/>
            <person name="Pursley I."/>
            <person name="Horton D.L."/>
            <person name="Alikhan N.F."/>
            <person name="Baker D."/>
            <person name="Gharbi K."/>
            <person name="Hall N."/>
            <person name="Watson M."/>
            <person name="Adriaenssens E.M."/>
            <person name="Foster-Nyarko E."/>
            <person name="Jarju S."/>
            <person name="Secka A."/>
            <person name="Antonio M."/>
            <person name="Oren A."/>
            <person name="Chaudhuri R.R."/>
            <person name="La Ragione R."/>
            <person name="Hildebrand F."/>
            <person name="Pallen M.J."/>
        </authorList>
    </citation>
    <scope>NUCLEOTIDE SEQUENCE</scope>
    <source>
        <strain evidence="2">2889</strain>
    </source>
</reference>
<name>A0A9D9DQ75_9BACT</name>